<sequence>MRPILTRLLRLLRAVVVTAAGLLSANYVIPGFTLPTEPEALLTVVPLATGLVLLSAWPFLALQRRWVEPKRRADWQRMMASAEDAWSSPHESVLWRWVLMSWTLTALWILGPVPLAMFGASQVAVRLGWPSTAGGPVAASIAGLIVALLAKLAYQLANTDGRRAVLLGLFSAASAWAGLVAASRLVDGVRLGTADLQQTLLTAGIAAVVFFALPKAAVVRLGGDVEWAKAMALGGHRYWTSGITVFGTWYSLAASFLGGAFLLWLATWFAPNVLPIPLRFDGFWSLVAAAALVTAARVPVIFLARWIGDLPAMYSGQRYLRVNPLTGRVDERLRAQGRRRRETVEAPPYEGQHATHVTHTSGWGGGTWTTFVSRFGAAIEAGYGMWTFRQTEWRETSSSSGASGSGHSATSGASGSYLATLSW</sequence>
<evidence type="ECO:0000313" key="3">
    <source>
        <dbReference type="EMBL" id="SDL22773.1"/>
    </source>
</evidence>
<feature type="transmembrane region" description="Helical" evidence="2">
    <location>
        <begin position="166"/>
        <end position="186"/>
    </location>
</feature>
<feature type="region of interest" description="Disordered" evidence="1">
    <location>
        <begin position="396"/>
        <end position="423"/>
    </location>
</feature>
<accession>A0A1G9ID69</accession>
<proteinExistence type="predicted"/>
<gene>
    <name evidence="3" type="ORF">SAMN05216298_3156</name>
</gene>
<keyword evidence="2" id="KW-0812">Transmembrane</keyword>
<dbReference type="EMBL" id="FNGF01000004">
    <property type="protein sequence ID" value="SDL22773.1"/>
    <property type="molecule type" value="Genomic_DNA"/>
</dbReference>
<feature type="transmembrane region" description="Helical" evidence="2">
    <location>
        <begin position="12"/>
        <end position="29"/>
    </location>
</feature>
<feature type="transmembrane region" description="Helical" evidence="2">
    <location>
        <begin position="282"/>
        <end position="304"/>
    </location>
</feature>
<keyword evidence="2" id="KW-1133">Transmembrane helix</keyword>
<feature type="transmembrane region" description="Helical" evidence="2">
    <location>
        <begin position="41"/>
        <end position="62"/>
    </location>
</feature>
<evidence type="ECO:0000256" key="2">
    <source>
        <dbReference type="SAM" id="Phobius"/>
    </source>
</evidence>
<reference evidence="4" key="1">
    <citation type="submission" date="2016-10" db="EMBL/GenBank/DDBJ databases">
        <authorList>
            <person name="Varghese N."/>
            <person name="Submissions S."/>
        </authorList>
    </citation>
    <scope>NUCLEOTIDE SEQUENCE [LARGE SCALE GENOMIC DNA]</scope>
    <source>
        <strain evidence="4">CGMCC 4.3147</strain>
    </source>
</reference>
<name>A0A1G9ID69_9ACTN</name>
<keyword evidence="2" id="KW-0472">Membrane</keyword>
<keyword evidence="4" id="KW-1185">Reference proteome</keyword>
<feature type="transmembrane region" description="Helical" evidence="2">
    <location>
        <begin position="243"/>
        <end position="270"/>
    </location>
</feature>
<feature type="transmembrane region" description="Helical" evidence="2">
    <location>
        <begin position="198"/>
        <end position="222"/>
    </location>
</feature>
<evidence type="ECO:0000313" key="4">
    <source>
        <dbReference type="Proteomes" id="UP000198662"/>
    </source>
</evidence>
<feature type="transmembrane region" description="Helical" evidence="2">
    <location>
        <begin position="137"/>
        <end position="154"/>
    </location>
</feature>
<feature type="compositionally biased region" description="Low complexity" evidence="1">
    <location>
        <begin position="397"/>
        <end position="416"/>
    </location>
</feature>
<dbReference type="AlphaFoldDB" id="A0A1G9ID69"/>
<organism evidence="3 4">
    <name type="scientific">Glycomyces sambucus</name>
    <dbReference type="NCBI Taxonomy" id="380244"/>
    <lineage>
        <taxon>Bacteria</taxon>
        <taxon>Bacillati</taxon>
        <taxon>Actinomycetota</taxon>
        <taxon>Actinomycetes</taxon>
        <taxon>Glycomycetales</taxon>
        <taxon>Glycomycetaceae</taxon>
        <taxon>Glycomyces</taxon>
    </lineage>
</organism>
<evidence type="ECO:0000256" key="1">
    <source>
        <dbReference type="SAM" id="MobiDB-lite"/>
    </source>
</evidence>
<protein>
    <submittedName>
        <fullName evidence="3">Uncharacterized protein</fullName>
    </submittedName>
</protein>
<feature type="transmembrane region" description="Helical" evidence="2">
    <location>
        <begin position="97"/>
        <end position="117"/>
    </location>
</feature>
<dbReference type="Proteomes" id="UP000198662">
    <property type="component" value="Unassembled WGS sequence"/>
</dbReference>